<dbReference type="Pfam" id="PF14577">
    <property type="entry name" value="SEO_C"/>
    <property type="match status" value="1"/>
</dbReference>
<dbReference type="Proteomes" id="UP001443914">
    <property type="component" value="Unassembled WGS sequence"/>
</dbReference>
<comment type="caution">
    <text evidence="3">The sequence shown here is derived from an EMBL/GenBank/DDBJ whole genome shotgun (WGS) entry which is preliminary data.</text>
</comment>
<dbReference type="InterPro" id="IPR027944">
    <property type="entry name" value="SEO_C"/>
</dbReference>
<evidence type="ECO:0000259" key="1">
    <source>
        <dbReference type="Pfam" id="PF14576"/>
    </source>
</evidence>
<organism evidence="3 4">
    <name type="scientific">Saponaria officinalis</name>
    <name type="common">Common soapwort</name>
    <name type="synonym">Lychnis saponaria</name>
    <dbReference type="NCBI Taxonomy" id="3572"/>
    <lineage>
        <taxon>Eukaryota</taxon>
        <taxon>Viridiplantae</taxon>
        <taxon>Streptophyta</taxon>
        <taxon>Embryophyta</taxon>
        <taxon>Tracheophyta</taxon>
        <taxon>Spermatophyta</taxon>
        <taxon>Magnoliopsida</taxon>
        <taxon>eudicotyledons</taxon>
        <taxon>Gunneridae</taxon>
        <taxon>Pentapetalae</taxon>
        <taxon>Caryophyllales</taxon>
        <taxon>Caryophyllaceae</taxon>
        <taxon>Caryophylleae</taxon>
        <taxon>Saponaria</taxon>
    </lineage>
</organism>
<dbReference type="EMBL" id="JBDFQZ010000011">
    <property type="protein sequence ID" value="KAK9676300.1"/>
    <property type="molecule type" value="Genomic_DNA"/>
</dbReference>
<reference evidence="3" key="1">
    <citation type="submission" date="2024-03" db="EMBL/GenBank/DDBJ databases">
        <title>WGS assembly of Saponaria officinalis var. Norfolk2.</title>
        <authorList>
            <person name="Jenkins J."/>
            <person name="Shu S."/>
            <person name="Grimwood J."/>
            <person name="Barry K."/>
            <person name="Goodstein D."/>
            <person name="Schmutz J."/>
            <person name="Leebens-Mack J."/>
            <person name="Osbourn A."/>
        </authorList>
    </citation>
    <scope>NUCLEOTIDE SEQUENCE [LARGE SCALE GENOMIC DNA]</scope>
    <source>
        <strain evidence="3">JIC</strain>
    </source>
</reference>
<evidence type="ECO:0000313" key="4">
    <source>
        <dbReference type="Proteomes" id="UP001443914"/>
    </source>
</evidence>
<dbReference type="InterPro" id="IPR039299">
    <property type="entry name" value="SEOA"/>
</dbReference>
<sequence length="667" mass="77053">MEIRGEPTRLAASIESDDYLETTIQGLHKPDSSSCFLFGAFSSSSYVKHLFPLIEELFDRTTQTIGLYSQDILLASRKGKSALHNLKDNTELIREVETISCQMTTDVLKGMDAHSITIQLLKLLQKYTWEDKVVLTLTSFGLTFGDFWVLIRIYSGNAIKEFTTNDQSTVVFGNKEAYQNHLEANNDLIKDLINTTRYIIEIEELTNKYSSKKSDRIPINVYWIMRSAIVAATQIIILSSRGPDQYVVEVPVAKESVKLKDIIDELRKILSDLHKRVAEKEIMDIYEQQQIDNIKLMRCLINPENDSYPLYHGTSHRNVEIDILRGKHLLLLISGINIASEDIEKIKNVIFDSKTHEIMWIPVVESSFVGTDTEFQNLQNSMPWYSVRQLSMVSDAAVLLFKNEWHFKSSPIVVVLNPHGKVLNQNAIHMVRIWQNLSIDKLTTEMELQMWEKETWDLRLLVNDVDPKIQEWIKDEKYIFLYGGNDIDWIRNFTRLAHFMANSLQVKIEMVYMGLSHSKDHVQSVSDKILAEQLTHCLPQSTKKFFWSRIASMIYSILKLEKRNNHIDTLLDEILKLHSHKEWALLAKGSKILVHGPGRIAMTALEEIQNWRERGIEAGYVNQFLKQFNDEHHCHEIFLPATEDVLGRIWCPSCGRSMENFVSLICC</sequence>
<evidence type="ECO:0000313" key="3">
    <source>
        <dbReference type="EMBL" id="KAK9676300.1"/>
    </source>
</evidence>
<dbReference type="PANTHER" id="PTHR33232:SF9">
    <property type="entry name" value="PROTEIN SIEVE ELEMENT OCCLUSION B"/>
    <property type="match status" value="1"/>
</dbReference>
<dbReference type="GO" id="GO:0010088">
    <property type="term" value="P:phloem development"/>
    <property type="evidence" value="ECO:0007669"/>
    <property type="project" value="InterPro"/>
</dbReference>
<accession>A0AAW1HJS5</accession>
<keyword evidence="4" id="KW-1185">Reference proteome</keyword>
<feature type="domain" description="Sieve element occlusion N-terminal" evidence="1">
    <location>
        <begin position="46"/>
        <end position="288"/>
    </location>
</feature>
<dbReference type="AlphaFoldDB" id="A0AAW1HJS5"/>
<proteinExistence type="predicted"/>
<gene>
    <name evidence="3" type="ORF">RND81_11G067700</name>
</gene>
<name>A0AAW1HJS5_SAPOF</name>
<evidence type="ECO:0008006" key="5">
    <source>
        <dbReference type="Google" id="ProtNLM"/>
    </source>
</evidence>
<protein>
    <recommendedName>
        <fullName evidence="5">Protein SIEVE ELEMENT OCCLUSION B</fullName>
    </recommendedName>
</protein>
<dbReference type="PANTHER" id="PTHR33232">
    <property type="entry name" value="PROTEIN SIEVE ELEMENT OCCLUSION B-LIKE"/>
    <property type="match status" value="1"/>
</dbReference>
<feature type="domain" description="Sieve element occlusion C-terminal" evidence="2">
    <location>
        <begin position="447"/>
        <end position="667"/>
    </location>
</feature>
<dbReference type="InterPro" id="IPR027942">
    <property type="entry name" value="SEO_N"/>
</dbReference>
<dbReference type="Pfam" id="PF14576">
    <property type="entry name" value="SEO_N"/>
    <property type="match status" value="1"/>
</dbReference>
<evidence type="ECO:0000259" key="2">
    <source>
        <dbReference type="Pfam" id="PF14577"/>
    </source>
</evidence>